<organism evidence="2 3">
    <name type="scientific">Canna indica</name>
    <name type="common">Indian-shot</name>
    <dbReference type="NCBI Taxonomy" id="4628"/>
    <lineage>
        <taxon>Eukaryota</taxon>
        <taxon>Viridiplantae</taxon>
        <taxon>Streptophyta</taxon>
        <taxon>Embryophyta</taxon>
        <taxon>Tracheophyta</taxon>
        <taxon>Spermatophyta</taxon>
        <taxon>Magnoliopsida</taxon>
        <taxon>Liliopsida</taxon>
        <taxon>Zingiberales</taxon>
        <taxon>Cannaceae</taxon>
        <taxon>Canna</taxon>
    </lineage>
</organism>
<evidence type="ECO:0000256" key="1">
    <source>
        <dbReference type="SAM" id="MobiDB-lite"/>
    </source>
</evidence>
<feature type="region of interest" description="Disordered" evidence="1">
    <location>
        <begin position="1"/>
        <end position="24"/>
    </location>
</feature>
<reference evidence="2 3" key="1">
    <citation type="submission" date="2023-10" db="EMBL/GenBank/DDBJ databases">
        <title>Chromosome-scale genome assembly provides insights into flower coloration mechanisms of Canna indica.</title>
        <authorList>
            <person name="Li C."/>
        </authorList>
    </citation>
    <scope>NUCLEOTIDE SEQUENCE [LARGE SCALE GENOMIC DNA]</scope>
    <source>
        <tissue evidence="2">Flower</tissue>
    </source>
</reference>
<dbReference type="EMBL" id="CP136894">
    <property type="protein sequence ID" value="WOL09117.1"/>
    <property type="molecule type" value="Genomic_DNA"/>
</dbReference>
<evidence type="ECO:0000313" key="2">
    <source>
        <dbReference type="EMBL" id="WOL09117.1"/>
    </source>
</evidence>
<keyword evidence="3" id="KW-1185">Reference proteome</keyword>
<gene>
    <name evidence="2" type="ORF">Cni_G17870</name>
</gene>
<proteinExistence type="predicted"/>
<evidence type="ECO:0000313" key="3">
    <source>
        <dbReference type="Proteomes" id="UP001327560"/>
    </source>
</evidence>
<accession>A0AAQ3KI77</accession>
<dbReference type="Proteomes" id="UP001327560">
    <property type="component" value="Chromosome 5"/>
</dbReference>
<dbReference type="AlphaFoldDB" id="A0AAQ3KI77"/>
<sequence>MSGAPICMDSIESPSPPPTASGLHWQRDQRYSSSMNAAFNARYLLFSNMLILYSKRLEYISGRRVLTF</sequence>
<protein>
    <submittedName>
        <fullName evidence="2">Uncharacterized protein</fullName>
    </submittedName>
</protein>
<name>A0AAQ3KI77_9LILI</name>